<name>A0A556R119_9BIFI</name>
<feature type="non-terminal residue" evidence="3">
    <location>
        <position position="124"/>
    </location>
</feature>
<feature type="compositionally biased region" description="Low complexity" evidence="2">
    <location>
        <begin position="1"/>
        <end position="35"/>
    </location>
</feature>
<dbReference type="AlphaFoldDB" id="A0A556R119"/>
<comment type="subcellular location">
    <subcellularLocation>
        <location evidence="1">Cell envelope</location>
    </subcellularLocation>
</comment>
<sequence length="124" mass="12786">TSSVSSSPVQTPTGSSQSLGISPSSSYSPAGTQSAADSHTVVFDPADGSKAEHVTVPDGSLASPPADNPKRDGYRFNGWSEHDAMMDFRTPITRDITLKAKWAPAADWALSPDHGPASGGTSIT</sequence>
<proteinExistence type="predicted"/>
<dbReference type="InterPro" id="IPR013378">
    <property type="entry name" value="InlB-like_B-rpt"/>
</dbReference>
<dbReference type="EMBL" id="VMHK01000013">
    <property type="protein sequence ID" value="TSJ82537.1"/>
    <property type="molecule type" value="Genomic_DNA"/>
</dbReference>
<feature type="non-terminal residue" evidence="3">
    <location>
        <position position="1"/>
    </location>
</feature>
<dbReference type="Pfam" id="PF09479">
    <property type="entry name" value="Flg_new"/>
    <property type="match status" value="1"/>
</dbReference>
<organism evidence="3 4">
    <name type="scientific">Bifidobacterium apousia</name>
    <dbReference type="NCBI Taxonomy" id="2750996"/>
    <lineage>
        <taxon>Bacteria</taxon>
        <taxon>Bacillati</taxon>
        <taxon>Actinomycetota</taxon>
        <taxon>Actinomycetes</taxon>
        <taxon>Bifidobacteriales</taxon>
        <taxon>Bifidobacteriaceae</taxon>
        <taxon>Bifidobacterium</taxon>
    </lineage>
</organism>
<gene>
    <name evidence="3" type="ORF">FPK30_08105</name>
</gene>
<feature type="region of interest" description="Disordered" evidence="2">
    <location>
        <begin position="1"/>
        <end position="75"/>
    </location>
</feature>
<evidence type="ECO:0000256" key="2">
    <source>
        <dbReference type="SAM" id="MobiDB-lite"/>
    </source>
</evidence>
<dbReference type="Proteomes" id="UP000316508">
    <property type="component" value="Unassembled WGS sequence"/>
</dbReference>
<keyword evidence="4" id="KW-1185">Reference proteome</keyword>
<dbReference type="NCBIfam" id="TIGR02543">
    <property type="entry name" value="List_Bact_rpt"/>
    <property type="match status" value="1"/>
</dbReference>
<comment type="caution">
    <text evidence="3">The sequence shown here is derived from an EMBL/GenBank/DDBJ whole genome shotgun (WGS) entry which is preliminary data.</text>
</comment>
<dbReference type="InterPro" id="IPR042229">
    <property type="entry name" value="Listeria/Bacterioides_rpt_sf"/>
</dbReference>
<evidence type="ECO:0000256" key="1">
    <source>
        <dbReference type="ARBA" id="ARBA00004196"/>
    </source>
</evidence>
<protein>
    <submittedName>
        <fullName evidence="3">InlB B-repeat-containing protein</fullName>
    </submittedName>
</protein>
<reference evidence="3 4" key="1">
    <citation type="submission" date="2019-07" db="EMBL/GenBank/DDBJ databases">
        <title>Bifidobacterium asteroides genomes.</title>
        <authorList>
            <person name="Zheng H."/>
        </authorList>
    </citation>
    <scope>NUCLEOTIDE SEQUENCE [LARGE SCALE GENOMIC DNA]</scope>
    <source>
        <strain evidence="3 4">W8102</strain>
    </source>
</reference>
<dbReference type="GO" id="GO:0030313">
    <property type="term" value="C:cell envelope"/>
    <property type="evidence" value="ECO:0007669"/>
    <property type="project" value="UniProtKB-SubCell"/>
</dbReference>
<dbReference type="Gene3D" id="2.60.40.4270">
    <property type="entry name" value="Listeria-Bacteroides repeat domain"/>
    <property type="match status" value="1"/>
</dbReference>
<evidence type="ECO:0000313" key="3">
    <source>
        <dbReference type="EMBL" id="TSJ82537.1"/>
    </source>
</evidence>
<evidence type="ECO:0000313" key="4">
    <source>
        <dbReference type="Proteomes" id="UP000316508"/>
    </source>
</evidence>
<accession>A0A556R119</accession>